<dbReference type="EMBL" id="CP022572">
    <property type="protein sequence ID" value="AZU61421.1"/>
    <property type="molecule type" value="Genomic_DNA"/>
</dbReference>
<comment type="similarity">
    <text evidence="2">Belongs to the BshC family.</text>
</comment>
<keyword evidence="6" id="KW-1185">Reference proteome</keyword>
<dbReference type="Pfam" id="PF10079">
    <property type="entry name" value="Rossmann-like_BshC"/>
    <property type="match status" value="1"/>
</dbReference>
<dbReference type="GO" id="GO:0016874">
    <property type="term" value="F:ligase activity"/>
    <property type="evidence" value="ECO:0007669"/>
    <property type="project" value="UniProtKB-UniRule"/>
</dbReference>
<evidence type="ECO:0000256" key="1">
    <source>
        <dbReference type="ARBA" id="ARBA00022598"/>
    </source>
</evidence>
<dbReference type="InterPro" id="IPR055399">
    <property type="entry name" value="CC_BshC"/>
</dbReference>
<sequence length="544" mass="63333">MEMLNLSLPATNRFASNYLEQSTEILPFFHYRYNDEIEDANRLTELNDRQFQRIEAANHIKHFMERYPSSDAVNRSIEKLKEPNSVVVIGGQQAGILTGPLYSIHKIISILKLAEQKEKELGVPVVPVFWIAGEDHDFQEVNHVNVPIQKKVDKWTYPEKVWQKKMVSDIQLDKDLCLSWVKNVIETFGETEHTNALLEFAQEQILKSTTFVDFFAHIVMELFKEDGLLIVDSGNADFRQLQKEFLKQQIDQHDAITFSLLEQQKEISKAGFPLAIEASEHSANLFYYDSKRQERILLEYDRELERFVGKSGAVSFSEHELVELVNENPACLSNNVVTRPLMQEWLFPVIAFIAGPGEIAYWAELKLVFEHFNIKMPPIVPRLNITFLDRSVETDLVELNLELAHVLQFGTNRVKEQFLETIKDREVEELFSAAKEKLIEQYQFIEAKTQAVDSGLLPLLKKNEAYLLKEISFMQARMEEAIKQKHNIVLQKFARVDMELRPDGFPQERVWNIFYYLNQYGMNFIQDLMTLTYIFDGSHKVIKL</sequence>
<proteinExistence type="inferred from homology"/>
<dbReference type="PIRSF" id="PIRSF012535">
    <property type="entry name" value="UCP012535"/>
    <property type="match status" value="1"/>
</dbReference>
<evidence type="ECO:0000313" key="5">
    <source>
        <dbReference type="EMBL" id="AZU61421.1"/>
    </source>
</evidence>
<dbReference type="Proteomes" id="UP000282892">
    <property type="component" value="Chromosome"/>
</dbReference>
<dbReference type="InterPro" id="IPR055398">
    <property type="entry name" value="Rossmann-like_BshC"/>
</dbReference>
<gene>
    <name evidence="2 5" type="primary">bshC</name>
    <name evidence="5" type="ORF">CHR53_09185</name>
</gene>
<dbReference type="AlphaFoldDB" id="A0A3Q9QRF4"/>
<dbReference type="Pfam" id="PF24850">
    <property type="entry name" value="CC_BshC"/>
    <property type="match status" value="1"/>
</dbReference>
<protein>
    <recommendedName>
        <fullName evidence="2">Putative cysteine ligase BshC</fullName>
        <ecNumber evidence="2">6.-.-.-</ecNumber>
    </recommendedName>
</protein>
<dbReference type="KEGG" id="nmk:CHR53_09185"/>
<dbReference type="STRING" id="1193713.GCA_001636315_04273"/>
<feature type="domain" description="Bacillithiol biosynthesis BshC C-terminal coiled-coil" evidence="4">
    <location>
        <begin position="385"/>
        <end position="544"/>
    </location>
</feature>
<evidence type="ECO:0000259" key="3">
    <source>
        <dbReference type="Pfam" id="PF10079"/>
    </source>
</evidence>
<evidence type="ECO:0000313" key="6">
    <source>
        <dbReference type="Proteomes" id="UP000282892"/>
    </source>
</evidence>
<feature type="domain" description="Bacillithiol biosynthesis BshC N-terminal Rossmann-like" evidence="3">
    <location>
        <begin position="1"/>
        <end position="383"/>
    </location>
</feature>
<dbReference type="OrthoDB" id="9765151at2"/>
<dbReference type="InterPro" id="IPR011199">
    <property type="entry name" value="Bacillithiol_biosynth_BshC"/>
</dbReference>
<dbReference type="NCBIfam" id="TIGR03998">
    <property type="entry name" value="thiol_BshC"/>
    <property type="match status" value="1"/>
</dbReference>
<evidence type="ECO:0000259" key="4">
    <source>
        <dbReference type="Pfam" id="PF24850"/>
    </source>
</evidence>
<keyword evidence="1 2" id="KW-0436">Ligase</keyword>
<dbReference type="HAMAP" id="MF_01867">
    <property type="entry name" value="BshC"/>
    <property type="match status" value="1"/>
</dbReference>
<dbReference type="RefSeq" id="WP_066395689.1">
    <property type="nucleotide sequence ID" value="NZ_CP022572.1"/>
</dbReference>
<comment type="function">
    <text evidence="2">Involved in bacillithiol (BSH) biosynthesis. May catalyze the last step of the pathway, the addition of cysteine to glucosamine malate (GlcN-Mal) to generate BSH.</text>
</comment>
<reference evidence="5 6" key="1">
    <citation type="submission" date="2017-07" db="EMBL/GenBank/DDBJ databases">
        <title>The complete genome sequence of Bacillus mesonae strain H20-5, an efficient strain improving plant abiotic stress resistance.</title>
        <authorList>
            <person name="Kim S.Y."/>
            <person name="Song H."/>
            <person name="Sang M.K."/>
            <person name="Weon H.-Y."/>
            <person name="Song J."/>
        </authorList>
    </citation>
    <scope>NUCLEOTIDE SEQUENCE [LARGE SCALE GENOMIC DNA]</scope>
    <source>
        <strain evidence="5 6">H20-5</strain>
    </source>
</reference>
<dbReference type="EC" id="6.-.-.-" evidence="2"/>
<organism evidence="5 6">
    <name type="scientific">Neobacillus mesonae</name>
    <dbReference type="NCBI Taxonomy" id="1193713"/>
    <lineage>
        <taxon>Bacteria</taxon>
        <taxon>Bacillati</taxon>
        <taxon>Bacillota</taxon>
        <taxon>Bacilli</taxon>
        <taxon>Bacillales</taxon>
        <taxon>Bacillaceae</taxon>
        <taxon>Neobacillus</taxon>
    </lineage>
</organism>
<evidence type="ECO:0000256" key="2">
    <source>
        <dbReference type="HAMAP-Rule" id="MF_01867"/>
    </source>
</evidence>
<accession>A0A3Q9QRF4</accession>
<name>A0A3Q9QRF4_9BACI</name>